<dbReference type="SMART" id="SM00304">
    <property type="entry name" value="HAMP"/>
    <property type="match status" value="1"/>
</dbReference>
<dbReference type="Gene3D" id="3.30.450.20">
    <property type="entry name" value="PAS domain"/>
    <property type="match status" value="1"/>
</dbReference>
<comment type="subcellular location">
    <subcellularLocation>
        <location evidence="1">Cell membrane</location>
        <topology evidence="1">Multi-pass membrane protein</topology>
    </subcellularLocation>
</comment>
<evidence type="ECO:0000313" key="14">
    <source>
        <dbReference type="Proteomes" id="UP001466331"/>
    </source>
</evidence>
<dbReference type="EMBL" id="JBCHKQ010000003">
    <property type="protein sequence ID" value="MEM5948466.1"/>
    <property type="molecule type" value="Genomic_DNA"/>
</dbReference>
<dbReference type="RefSeq" id="WP_420069911.1">
    <property type="nucleotide sequence ID" value="NZ_JBCHKQ010000003.1"/>
</dbReference>
<feature type="transmembrane region" description="Helical" evidence="10">
    <location>
        <begin position="252"/>
        <end position="276"/>
    </location>
</feature>
<evidence type="ECO:0000256" key="2">
    <source>
        <dbReference type="ARBA" id="ARBA00022475"/>
    </source>
</evidence>
<feature type="domain" description="HAMP" evidence="12">
    <location>
        <begin position="276"/>
        <end position="330"/>
    </location>
</feature>
<dbReference type="SMART" id="SM00283">
    <property type="entry name" value="MA"/>
    <property type="match status" value="1"/>
</dbReference>
<sequence>MNIKKSIRSKFIILLSSISLLIILSLSIIAILSIKNLGKKQIEGYRTTAMEDAKTRLKNYTDIAFATTESIYKKYKDTQWLQEKYGKRLKNIIDEAESIINHLMIRVQRGEISTYTAKQEAIKLIRSIRYDGGTGYIWINDTTRPYPYMIMHPTIPELDGKILNDKKYNVADGGKNLFVAFLDVTDKDGEGFVRYLWPKPTKEGLTEEQPKLSFVRLFKPLDWIIGTGFYIDDIDKNVLLKEKEIDKTINTLVLTVILASAVLVIVGVITAMLFIIRITRPLRLVIERLKELSKGKGDLRGRLPELTQDEVGVLSGEFNIFVEQLASIIVEIRNNIRGTTELGKHLESSTQELSEKVDILTRNANETLAENNRLVEQIEKTNIVVNSILDFLQDLTEKIEAQASAVTQSSASIQQITASIGNISRVADERKEKNKEIYSLIEKTGKNMENTVNSIADISKSADDIKSLVSVIREIAEHTNLLSINASIEAAHAGDAGAGFSVVADEINRLATTTASHASRISGEIESILHKINDSYRFSTETSDTLKRLMDYVKLVTEGIEEIQLGLKELSIASGEIYDSTNSLINISQDMKNSSSGTKEKADYIRNTLSDVNSIADNTRKKMQILGKILVDMEGSFIRMREAGNKTVKASQNLQELIMRFSL</sequence>
<evidence type="ECO:0000256" key="5">
    <source>
        <dbReference type="ARBA" id="ARBA00023136"/>
    </source>
</evidence>
<dbReference type="Pfam" id="PF00015">
    <property type="entry name" value="MCPsignal"/>
    <property type="match status" value="1"/>
</dbReference>
<dbReference type="Pfam" id="PF00672">
    <property type="entry name" value="HAMP"/>
    <property type="match status" value="1"/>
</dbReference>
<keyword evidence="5 10" id="KW-0472">Membrane</keyword>
<dbReference type="PROSITE" id="PS50885">
    <property type="entry name" value="HAMP"/>
    <property type="match status" value="1"/>
</dbReference>
<dbReference type="Gene3D" id="6.10.340.10">
    <property type="match status" value="1"/>
</dbReference>
<evidence type="ECO:0000256" key="7">
    <source>
        <dbReference type="ARBA" id="ARBA00029447"/>
    </source>
</evidence>
<keyword evidence="14" id="KW-1185">Reference proteome</keyword>
<dbReference type="SMART" id="SM01049">
    <property type="entry name" value="Cache_2"/>
    <property type="match status" value="1"/>
</dbReference>
<accession>A0ABU9UDE6</accession>
<keyword evidence="6 8" id="KW-0807">Transducer</keyword>
<feature type="coiled-coil region" evidence="9">
    <location>
        <begin position="350"/>
        <end position="377"/>
    </location>
</feature>
<organism evidence="13 14">
    <name type="scientific">Rarispira pelagica</name>
    <dbReference type="NCBI Taxonomy" id="3141764"/>
    <lineage>
        <taxon>Bacteria</taxon>
        <taxon>Pseudomonadati</taxon>
        <taxon>Spirochaetota</taxon>
        <taxon>Spirochaetia</taxon>
        <taxon>Winmispirales</taxon>
        <taxon>Winmispiraceae</taxon>
        <taxon>Rarispira</taxon>
    </lineage>
</organism>
<keyword evidence="2" id="KW-1003">Cell membrane</keyword>
<dbReference type="PANTHER" id="PTHR32089">
    <property type="entry name" value="METHYL-ACCEPTING CHEMOTAXIS PROTEIN MCPB"/>
    <property type="match status" value="1"/>
</dbReference>
<dbReference type="InterPro" id="IPR004010">
    <property type="entry name" value="Double_Cache_2"/>
</dbReference>
<name>A0ABU9UDE6_9SPIR</name>
<evidence type="ECO:0000256" key="1">
    <source>
        <dbReference type="ARBA" id="ARBA00004651"/>
    </source>
</evidence>
<evidence type="ECO:0000256" key="8">
    <source>
        <dbReference type="PROSITE-ProRule" id="PRU00284"/>
    </source>
</evidence>
<keyword evidence="4 10" id="KW-1133">Transmembrane helix</keyword>
<dbReference type="CDD" id="cd06225">
    <property type="entry name" value="HAMP"/>
    <property type="match status" value="1"/>
</dbReference>
<dbReference type="InterPro" id="IPR003660">
    <property type="entry name" value="HAMP_dom"/>
</dbReference>
<evidence type="ECO:0000259" key="12">
    <source>
        <dbReference type="PROSITE" id="PS50885"/>
    </source>
</evidence>
<evidence type="ECO:0000256" key="4">
    <source>
        <dbReference type="ARBA" id="ARBA00022989"/>
    </source>
</evidence>
<dbReference type="Pfam" id="PF08269">
    <property type="entry name" value="dCache_2"/>
    <property type="match status" value="1"/>
</dbReference>
<comment type="caution">
    <text evidence="13">The sequence shown here is derived from an EMBL/GenBank/DDBJ whole genome shotgun (WGS) entry which is preliminary data.</text>
</comment>
<dbReference type="Gene3D" id="1.10.287.950">
    <property type="entry name" value="Methyl-accepting chemotaxis protein"/>
    <property type="match status" value="1"/>
</dbReference>
<protein>
    <submittedName>
        <fullName evidence="13">Methyl-accepting chemotaxis protein</fullName>
    </submittedName>
</protein>
<evidence type="ECO:0000313" key="13">
    <source>
        <dbReference type="EMBL" id="MEM5948466.1"/>
    </source>
</evidence>
<gene>
    <name evidence="13" type="ORF">WKV44_07900</name>
</gene>
<evidence type="ECO:0000256" key="10">
    <source>
        <dbReference type="SAM" id="Phobius"/>
    </source>
</evidence>
<reference evidence="13 14" key="1">
    <citation type="submission" date="2024-03" db="EMBL/GenBank/DDBJ databases">
        <title>Ignisphaera cupida sp. nov., a hyperthermophilic hydrolytic archaeon from a hot spring of Kamchatka, and proposal of Ignisphaeraceae fam. nov.</title>
        <authorList>
            <person name="Podosokorskaya O.A."/>
            <person name="Elcheninov A.G."/>
            <person name="Maltseva A.I."/>
            <person name="Zayulina K.S."/>
            <person name="Novikov A."/>
            <person name="Merkel A.Y."/>
        </authorList>
    </citation>
    <scope>NUCLEOTIDE SEQUENCE [LARGE SCALE GENOMIC DNA]</scope>
    <source>
        <strain evidence="13 14">38H-sp</strain>
    </source>
</reference>
<proteinExistence type="inferred from homology"/>
<dbReference type="InterPro" id="IPR033480">
    <property type="entry name" value="sCache_2"/>
</dbReference>
<evidence type="ECO:0000259" key="11">
    <source>
        <dbReference type="PROSITE" id="PS50111"/>
    </source>
</evidence>
<dbReference type="PANTHER" id="PTHR32089:SF112">
    <property type="entry name" value="LYSOZYME-LIKE PROTEIN-RELATED"/>
    <property type="match status" value="1"/>
</dbReference>
<keyword evidence="3 10" id="KW-0812">Transmembrane</keyword>
<keyword evidence="9" id="KW-0175">Coiled coil</keyword>
<feature type="domain" description="Methyl-accepting transducer" evidence="11">
    <location>
        <begin position="377"/>
        <end position="599"/>
    </location>
</feature>
<comment type="similarity">
    <text evidence="7">Belongs to the methyl-accepting chemotaxis (MCP) protein family.</text>
</comment>
<evidence type="ECO:0000256" key="6">
    <source>
        <dbReference type="ARBA" id="ARBA00023224"/>
    </source>
</evidence>
<dbReference type="InterPro" id="IPR004089">
    <property type="entry name" value="MCPsignal_dom"/>
</dbReference>
<dbReference type="Proteomes" id="UP001466331">
    <property type="component" value="Unassembled WGS sequence"/>
</dbReference>
<evidence type="ECO:0000256" key="3">
    <source>
        <dbReference type="ARBA" id="ARBA00022692"/>
    </source>
</evidence>
<evidence type="ECO:0000256" key="9">
    <source>
        <dbReference type="SAM" id="Coils"/>
    </source>
</evidence>
<dbReference type="PROSITE" id="PS50111">
    <property type="entry name" value="CHEMOTAXIS_TRANSDUC_2"/>
    <property type="match status" value="1"/>
</dbReference>
<feature type="transmembrane region" description="Helical" evidence="10">
    <location>
        <begin position="12"/>
        <end position="34"/>
    </location>
</feature>
<dbReference type="SUPFAM" id="SSF58104">
    <property type="entry name" value="Methyl-accepting chemotaxis protein (MCP) signaling domain"/>
    <property type="match status" value="1"/>
</dbReference>